<protein>
    <submittedName>
        <fullName evidence="3">Uncharacterized protein</fullName>
    </submittedName>
</protein>
<accession>A0AAD7UJ17</accession>
<dbReference type="Gene3D" id="1.10.40.40">
    <property type="entry name" value="Deoxyribonucleotidase, domain 2"/>
    <property type="match status" value="1"/>
</dbReference>
<dbReference type="Proteomes" id="UP001230188">
    <property type="component" value="Unassembled WGS sequence"/>
</dbReference>
<dbReference type="EMBL" id="JAQMWT010000198">
    <property type="protein sequence ID" value="KAJ8607747.1"/>
    <property type="molecule type" value="Genomic_DNA"/>
</dbReference>
<feature type="compositionally biased region" description="Basic and acidic residues" evidence="2">
    <location>
        <begin position="24"/>
        <end position="33"/>
    </location>
</feature>
<proteinExistence type="predicted"/>
<organism evidence="3 4">
    <name type="scientific">Chrysophaeum taylorii</name>
    <dbReference type="NCBI Taxonomy" id="2483200"/>
    <lineage>
        <taxon>Eukaryota</taxon>
        <taxon>Sar</taxon>
        <taxon>Stramenopiles</taxon>
        <taxon>Ochrophyta</taxon>
        <taxon>Pelagophyceae</taxon>
        <taxon>Pelagomonadales</taxon>
        <taxon>Pelagomonadaceae</taxon>
        <taxon>Chrysophaeum</taxon>
    </lineage>
</organism>
<dbReference type="AlphaFoldDB" id="A0AAD7UJ17"/>
<dbReference type="GO" id="GO:0008253">
    <property type="term" value="F:5'-nucleotidase activity"/>
    <property type="evidence" value="ECO:0007669"/>
    <property type="project" value="InterPro"/>
</dbReference>
<reference evidence="3" key="1">
    <citation type="submission" date="2023-01" db="EMBL/GenBank/DDBJ databases">
        <title>Metagenome sequencing of chrysophaentin producing Chrysophaeum taylorii.</title>
        <authorList>
            <person name="Davison J."/>
            <person name="Bewley C."/>
        </authorList>
    </citation>
    <scope>NUCLEOTIDE SEQUENCE</scope>
    <source>
        <strain evidence="3">NIES-1699</strain>
    </source>
</reference>
<dbReference type="Gene3D" id="3.40.50.1000">
    <property type="entry name" value="HAD superfamily/HAD-like"/>
    <property type="match status" value="1"/>
</dbReference>
<dbReference type="PANTHER" id="PTHR16504">
    <property type="entry name" value="5'(3')-DEOXYRIBONUCLEOTIDASE"/>
    <property type="match status" value="1"/>
</dbReference>
<dbReference type="PANTHER" id="PTHR16504:SF4">
    <property type="entry name" value="5'(3')-DEOXYRIBONUCLEOTIDASE"/>
    <property type="match status" value="1"/>
</dbReference>
<evidence type="ECO:0000313" key="3">
    <source>
        <dbReference type="EMBL" id="KAJ8607747.1"/>
    </source>
</evidence>
<dbReference type="Pfam" id="PF06941">
    <property type="entry name" value="NT5C"/>
    <property type="match status" value="1"/>
</dbReference>
<dbReference type="InterPro" id="IPR023214">
    <property type="entry name" value="HAD_sf"/>
</dbReference>
<evidence type="ECO:0000313" key="4">
    <source>
        <dbReference type="Proteomes" id="UP001230188"/>
    </source>
</evidence>
<dbReference type="SUPFAM" id="SSF56784">
    <property type="entry name" value="HAD-like"/>
    <property type="match status" value="1"/>
</dbReference>
<comment type="caution">
    <text evidence="3">The sequence shown here is derived from an EMBL/GenBank/DDBJ whole genome shotgun (WGS) entry which is preliminary data.</text>
</comment>
<sequence>MTRKRTKPNDEDEPKVTKQRRAKRESAKKKEDTAENESDSPIVILVAVDNTLNNFNKQVIEAAKKSREIKQRFPIEERSGVVQENFDEQWRAEVTKIYEAAGYTAALDILTGAKDALDEMLEAGFDVRLVDTPETVADKLAWVKDKLGSHFASRLIAINDKTLLRGDVLIDDKPVAGLLEPTWHHVLYDQPYNENLKEKARLTSWHNWKKQKDLKTLLTKAAAAKSKPPPAPSSTS</sequence>
<evidence type="ECO:0000256" key="2">
    <source>
        <dbReference type="SAM" id="MobiDB-lite"/>
    </source>
</evidence>
<dbReference type="InterPro" id="IPR010708">
    <property type="entry name" value="5'(3')-deoxyribonucleotidase"/>
</dbReference>
<keyword evidence="4" id="KW-1185">Reference proteome</keyword>
<gene>
    <name evidence="3" type="ORF">CTAYLR_008615</name>
</gene>
<dbReference type="GO" id="GO:0009223">
    <property type="term" value="P:pyrimidine deoxyribonucleotide catabolic process"/>
    <property type="evidence" value="ECO:0007669"/>
    <property type="project" value="TreeGrafter"/>
</dbReference>
<feature type="region of interest" description="Disordered" evidence="2">
    <location>
        <begin position="1"/>
        <end position="39"/>
    </location>
</feature>
<name>A0AAD7UJ17_9STRA</name>
<dbReference type="InterPro" id="IPR036412">
    <property type="entry name" value="HAD-like_sf"/>
</dbReference>
<evidence type="ECO:0000256" key="1">
    <source>
        <dbReference type="PIRSR" id="PIRSR610708-1"/>
    </source>
</evidence>
<feature type="active site" description="Proton donor" evidence="1">
    <location>
        <position position="49"/>
    </location>
</feature>